<protein>
    <submittedName>
        <fullName evidence="5">Beta-lactamase family protein</fullName>
    </submittedName>
</protein>
<evidence type="ECO:0000313" key="6">
    <source>
        <dbReference type="Proteomes" id="UP000601099"/>
    </source>
</evidence>
<dbReference type="EMBL" id="JADWYK010000006">
    <property type="protein sequence ID" value="MBG8554300.1"/>
    <property type="molecule type" value="Genomic_DNA"/>
</dbReference>
<keyword evidence="2" id="KW-0472">Membrane</keyword>
<dbReference type="SUPFAM" id="SSF56601">
    <property type="entry name" value="beta-lactamase/transpeptidase-like"/>
    <property type="match status" value="1"/>
</dbReference>
<evidence type="ECO:0000256" key="1">
    <source>
        <dbReference type="ARBA" id="ARBA00004370"/>
    </source>
</evidence>
<name>A0ABS0L2G4_9BACT</name>
<comment type="subcellular location">
    <subcellularLocation>
        <location evidence="1">Membrane</location>
    </subcellularLocation>
</comment>
<accession>A0ABS0L2G4</accession>
<keyword evidence="6" id="KW-1185">Reference proteome</keyword>
<evidence type="ECO:0000256" key="3">
    <source>
        <dbReference type="SAM" id="SignalP"/>
    </source>
</evidence>
<dbReference type="InterPro" id="IPR050491">
    <property type="entry name" value="AmpC-like"/>
</dbReference>
<dbReference type="Pfam" id="PF00144">
    <property type="entry name" value="Beta-lactamase"/>
    <property type="match status" value="1"/>
</dbReference>
<evidence type="ECO:0000259" key="4">
    <source>
        <dbReference type="Pfam" id="PF00144"/>
    </source>
</evidence>
<dbReference type="Proteomes" id="UP000601099">
    <property type="component" value="Unassembled WGS sequence"/>
</dbReference>
<keyword evidence="3" id="KW-0732">Signal</keyword>
<dbReference type="PANTHER" id="PTHR46825:SF11">
    <property type="entry name" value="PENICILLIN-BINDING PROTEIN 4"/>
    <property type="match status" value="1"/>
</dbReference>
<dbReference type="InterPro" id="IPR001466">
    <property type="entry name" value="Beta-lactam-related"/>
</dbReference>
<dbReference type="RefSeq" id="WP_196955317.1">
    <property type="nucleotide sequence ID" value="NZ_JADWYK010000006.1"/>
</dbReference>
<organism evidence="5 6">
    <name type="scientific">Hymenobacter guriensis</name>
    <dbReference type="NCBI Taxonomy" id="2793065"/>
    <lineage>
        <taxon>Bacteria</taxon>
        <taxon>Pseudomonadati</taxon>
        <taxon>Bacteroidota</taxon>
        <taxon>Cytophagia</taxon>
        <taxon>Cytophagales</taxon>
        <taxon>Hymenobacteraceae</taxon>
        <taxon>Hymenobacter</taxon>
    </lineage>
</organism>
<dbReference type="Gene3D" id="3.40.710.10">
    <property type="entry name" value="DD-peptidase/beta-lactamase superfamily"/>
    <property type="match status" value="1"/>
</dbReference>
<comment type="caution">
    <text evidence="5">The sequence shown here is derived from an EMBL/GenBank/DDBJ whole genome shotgun (WGS) entry which is preliminary data.</text>
</comment>
<dbReference type="InterPro" id="IPR012338">
    <property type="entry name" value="Beta-lactam/transpept-like"/>
</dbReference>
<sequence length="370" mass="40832">MKTASLLRLLGSTLLLIGSLSALAKPRPDSVDVFMQRVMQRHHIPGAAVAVVRGGKVIKQQTYGLAHLGWQAPVTPQTAFQIASVAKPLTSTLLGVLVQEGKLKLEAPIGTYLDSIPAAWQSLTVRELAAHQSGIKLVPLETTRDFRHARQQAALLPLDFEPGSKEFYVSSDYGLLQAIIERVTGLSYEQALRQKVLQPLGMKNAQFSYTTDEGLFRKNDIVAQASQVYSWDKTTQQYRSHEMRYPAWYYAAGGVFASIQDMTNWALGLDKATVLQPATMATLWAPAELRNHTKGEFGLGWTTETYHGHPIVGHSGGPTLADVIRFLDGPEPLTIIVLTNARTGFPPYLAKAVAHYFVPKLLQDRPENYQ</sequence>
<evidence type="ECO:0000313" key="5">
    <source>
        <dbReference type="EMBL" id="MBG8554300.1"/>
    </source>
</evidence>
<feature type="signal peptide" evidence="3">
    <location>
        <begin position="1"/>
        <end position="24"/>
    </location>
</feature>
<feature type="chain" id="PRO_5047367260" evidence="3">
    <location>
        <begin position="25"/>
        <end position="370"/>
    </location>
</feature>
<dbReference type="PANTHER" id="PTHR46825">
    <property type="entry name" value="D-ALANYL-D-ALANINE-CARBOXYPEPTIDASE/ENDOPEPTIDASE AMPH"/>
    <property type="match status" value="1"/>
</dbReference>
<proteinExistence type="predicted"/>
<reference evidence="5 6" key="1">
    <citation type="submission" date="2020-11" db="EMBL/GenBank/DDBJ databases">
        <title>Hymenobacter sp.</title>
        <authorList>
            <person name="Kim M.K."/>
        </authorList>
    </citation>
    <scope>NUCLEOTIDE SEQUENCE [LARGE SCALE GENOMIC DNA]</scope>
    <source>
        <strain evidence="5 6">BT594</strain>
    </source>
</reference>
<evidence type="ECO:0000256" key="2">
    <source>
        <dbReference type="ARBA" id="ARBA00023136"/>
    </source>
</evidence>
<gene>
    <name evidence="5" type="ORF">I5L79_12125</name>
</gene>
<feature type="domain" description="Beta-lactamase-related" evidence="4">
    <location>
        <begin position="34"/>
        <end position="345"/>
    </location>
</feature>